<evidence type="ECO:0000313" key="2">
    <source>
        <dbReference type="Proteomes" id="UP000006327"/>
    </source>
</evidence>
<evidence type="ECO:0000313" key="1">
    <source>
        <dbReference type="EMBL" id="GAC18047.1"/>
    </source>
</evidence>
<dbReference type="EMBL" id="BAEO01000013">
    <property type="protein sequence ID" value="GAC18047.1"/>
    <property type="molecule type" value="Genomic_DNA"/>
</dbReference>
<gene>
    <name evidence="1" type="ORF">GARC_1066</name>
</gene>
<dbReference type="RefSeq" id="WP_007617443.1">
    <property type="nucleotide sequence ID" value="NZ_BAEO01000013.1"/>
</dbReference>
<dbReference type="AlphaFoldDB" id="K6YIQ5"/>
<accession>K6YIQ5</accession>
<dbReference type="eggNOG" id="ENOG50330NG">
    <property type="taxonomic scope" value="Bacteria"/>
</dbReference>
<name>K6YIQ5_9ALTE</name>
<comment type="caution">
    <text evidence="1">The sequence shown here is derived from an EMBL/GenBank/DDBJ whole genome shotgun (WGS) entry which is preliminary data.</text>
</comment>
<dbReference type="OrthoDB" id="6996126at2"/>
<keyword evidence="2" id="KW-1185">Reference proteome</keyword>
<proteinExistence type="predicted"/>
<dbReference type="Proteomes" id="UP000006327">
    <property type="component" value="Unassembled WGS sequence"/>
</dbReference>
<dbReference type="STRING" id="493475.GARC_1066"/>
<protein>
    <submittedName>
        <fullName evidence="1">Fis family transcriptional regulator</fullName>
    </submittedName>
</protein>
<sequence>MNKTVKKLDNNVVKALTIVCEMAKQDIVGFEWLTHSANYANFPGSLMVTCVLDNSISLDLMLTNQQDQVLRKLIQKQLLKAGILLKDVRRNVFFDTEEACLMEHNGDWKRRLTVN</sequence>
<organism evidence="1 2">
    <name type="scientific">Paraglaciecola arctica BSs20135</name>
    <dbReference type="NCBI Taxonomy" id="493475"/>
    <lineage>
        <taxon>Bacteria</taxon>
        <taxon>Pseudomonadati</taxon>
        <taxon>Pseudomonadota</taxon>
        <taxon>Gammaproteobacteria</taxon>
        <taxon>Alteromonadales</taxon>
        <taxon>Alteromonadaceae</taxon>
        <taxon>Paraglaciecola</taxon>
    </lineage>
</organism>
<reference evidence="1 2" key="1">
    <citation type="journal article" date="2017" name="Antonie Van Leeuwenhoek">
        <title>Rhizobium rhizosphaerae sp. nov., a novel species isolated from rice rhizosphere.</title>
        <authorList>
            <person name="Zhao J.J."/>
            <person name="Zhang J."/>
            <person name="Zhang R.J."/>
            <person name="Zhang C.W."/>
            <person name="Yin H.Q."/>
            <person name="Zhang X.X."/>
        </authorList>
    </citation>
    <scope>NUCLEOTIDE SEQUENCE [LARGE SCALE GENOMIC DNA]</scope>
    <source>
        <strain evidence="1 2">BSs20135</strain>
    </source>
</reference>